<accession>A0AAP0QIC0</accession>
<protein>
    <recommendedName>
        <fullName evidence="3">Ribosomal protein S1</fullName>
    </recommendedName>
</protein>
<name>A0AAP0QIC0_9ROSI</name>
<reference evidence="1 2" key="1">
    <citation type="submission" date="2024-05" db="EMBL/GenBank/DDBJ databases">
        <title>Haplotype-resolved chromosome-level genome assembly of Huyou (Citrus changshanensis).</title>
        <authorList>
            <person name="Miao C."/>
            <person name="Chen W."/>
            <person name="Wu Y."/>
            <person name="Wang L."/>
            <person name="Zhao S."/>
            <person name="Grierson D."/>
            <person name="Xu C."/>
            <person name="Chen K."/>
        </authorList>
    </citation>
    <scope>NUCLEOTIDE SEQUENCE [LARGE SCALE GENOMIC DNA]</scope>
    <source>
        <strain evidence="1">01-14</strain>
        <tissue evidence="1">Leaf</tissue>
    </source>
</reference>
<organism evidence="1 2">
    <name type="scientific">Citrus x changshan-huyou</name>
    <dbReference type="NCBI Taxonomy" id="2935761"/>
    <lineage>
        <taxon>Eukaryota</taxon>
        <taxon>Viridiplantae</taxon>
        <taxon>Streptophyta</taxon>
        <taxon>Embryophyta</taxon>
        <taxon>Tracheophyta</taxon>
        <taxon>Spermatophyta</taxon>
        <taxon>Magnoliopsida</taxon>
        <taxon>eudicotyledons</taxon>
        <taxon>Gunneridae</taxon>
        <taxon>Pentapetalae</taxon>
        <taxon>rosids</taxon>
        <taxon>malvids</taxon>
        <taxon>Sapindales</taxon>
        <taxon>Rutaceae</taxon>
        <taxon>Aurantioideae</taxon>
        <taxon>Citrus</taxon>
    </lineage>
</organism>
<dbReference type="EMBL" id="JBCGBO010000006">
    <property type="protein sequence ID" value="KAK9193094.1"/>
    <property type="molecule type" value="Genomic_DNA"/>
</dbReference>
<proteinExistence type="predicted"/>
<evidence type="ECO:0000313" key="2">
    <source>
        <dbReference type="Proteomes" id="UP001428341"/>
    </source>
</evidence>
<gene>
    <name evidence="1" type="ORF">WN944_003791</name>
</gene>
<dbReference type="AlphaFoldDB" id="A0AAP0QIC0"/>
<dbReference type="Proteomes" id="UP001428341">
    <property type="component" value="Unassembled WGS sequence"/>
</dbReference>
<evidence type="ECO:0000313" key="1">
    <source>
        <dbReference type="EMBL" id="KAK9193094.1"/>
    </source>
</evidence>
<keyword evidence="2" id="KW-1185">Reference proteome</keyword>
<evidence type="ECO:0008006" key="3">
    <source>
        <dbReference type="Google" id="ProtNLM"/>
    </source>
</evidence>
<comment type="caution">
    <text evidence="1">The sequence shown here is derived from an EMBL/GenBank/DDBJ whole genome shotgun (WGS) entry which is preliminary data.</text>
</comment>
<sequence length="205" mass="23174">MSYYMSRLFPKSNSSFILQKGNALKSQVVRSTEEKFLVDAGLGTPKICMKDELTGVPHPHPNKPGIRFPNKVGFMDLVAKESLIKEQILERFFIDLVAGESVIKERAAAKFNDLVGTTDAVAGEPHLLLPRRYRQNRASMELNKIWQKNKKVNGFIIEKVRGGYSVAIAGFIAFLPFRPGIKKRLSNDRFTIESMNSKRTKFVVL</sequence>